<sequence>NPDPNNCNDNGAGRAR</sequence>
<keyword evidence="2" id="KW-1185">Reference proteome</keyword>
<organism evidence="1 2">
    <name type="scientific">Trifolium medium</name>
    <dbReference type="NCBI Taxonomy" id="97028"/>
    <lineage>
        <taxon>Eukaryota</taxon>
        <taxon>Viridiplantae</taxon>
        <taxon>Streptophyta</taxon>
        <taxon>Embryophyta</taxon>
        <taxon>Tracheophyta</taxon>
        <taxon>Spermatophyta</taxon>
        <taxon>Magnoliopsida</taxon>
        <taxon>eudicotyledons</taxon>
        <taxon>Gunneridae</taxon>
        <taxon>Pentapetalae</taxon>
        <taxon>rosids</taxon>
        <taxon>fabids</taxon>
        <taxon>Fabales</taxon>
        <taxon>Fabaceae</taxon>
        <taxon>Papilionoideae</taxon>
        <taxon>50 kb inversion clade</taxon>
        <taxon>NPAAA clade</taxon>
        <taxon>Hologalegina</taxon>
        <taxon>IRL clade</taxon>
        <taxon>Trifolieae</taxon>
        <taxon>Trifolium</taxon>
    </lineage>
</organism>
<dbReference type="AlphaFoldDB" id="A0A392RZK4"/>
<comment type="caution">
    <text evidence="1">The sequence shown here is derived from an EMBL/GenBank/DDBJ whole genome shotgun (WGS) entry which is preliminary data.</text>
</comment>
<dbReference type="EMBL" id="LXQA010286509">
    <property type="protein sequence ID" value="MCI41006.1"/>
    <property type="molecule type" value="Genomic_DNA"/>
</dbReference>
<proteinExistence type="predicted"/>
<feature type="non-terminal residue" evidence="1">
    <location>
        <position position="1"/>
    </location>
</feature>
<reference evidence="1 2" key="1">
    <citation type="journal article" date="2018" name="Front. Plant Sci.">
        <title>Red Clover (Trifolium pratense) and Zigzag Clover (T. medium) - A Picture of Genomic Similarities and Differences.</title>
        <authorList>
            <person name="Dluhosova J."/>
            <person name="Istvanek J."/>
            <person name="Nedelnik J."/>
            <person name="Repkova J."/>
        </authorList>
    </citation>
    <scope>NUCLEOTIDE SEQUENCE [LARGE SCALE GENOMIC DNA]</scope>
    <source>
        <strain evidence="2">cv. 10/8</strain>
        <tissue evidence="1">Leaf</tissue>
    </source>
</reference>
<protein>
    <submittedName>
        <fullName evidence="1">Uncharacterized protein</fullName>
    </submittedName>
</protein>
<evidence type="ECO:0000313" key="2">
    <source>
        <dbReference type="Proteomes" id="UP000265520"/>
    </source>
</evidence>
<name>A0A392RZK4_9FABA</name>
<evidence type="ECO:0000313" key="1">
    <source>
        <dbReference type="EMBL" id="MCI41006.1"/>
    </source>
</evidence>
<accession>A0A392RZK4</accession>
<dbReference type="Proteomes" id="UP000265520">
    <property type="component" value="Unassembled WGS sequence"/>
</dbReference>